<keyword evidence="4 6" id="KW-0472">Membrane</keyword>
<keyword evidence="3 6" id="KW-1133">Transmembrane helix</keyword>
<evidence type="ECO:0000256" key="4">
    <source>
        <dbReference type="ARBA" id="ARBA00023136"/>
    </source>
</evidence>
<keyword evidence="8" id="KW-1185">Reference proteome</keyword>
<evidence type="ECO:0000313" key="7">
    <source>
        <dbReference type="EMBL" id="KAL1626488.1"/>
    </source>
</evidence>
<keyword evidence="2 6" id="KW-0812">Transmembrane</keyword>
<name>A0ABR3SPU5_9PEZI</name>
<feature type="region of interest" description="Disordered" evidence="5">
    <location>
        <begin position="327"/>
        <end position="398"/>
    </location>
</feature>
<evidence type="ECO:0000256" key="3">
    <source>
        <dbReference type="ARBA" id="ARBA00022989"/>
    </source>
</evidence>
<protein>
    <recommendedName>
        <fullName evidence="9">Transmembrane protein</fullName>
    </recommendedName>
</protein>
<feature type="transmembrane region" description="Helical" evidence="6">
    <location>
        <begin position="224"/>
        <end position="243"/>
    </location>
</feature>
<evidence type="ECO:0000313" key="8">
    <source>
        <dbReference type="Proteomes" id="UP001521116"/>
    </source>
</evidence>
<feature type="transmembrane region" description="Helical" evidence="6">
    <location>
        <begin position="186"/>
        <end position="204"/>
    </location>
</feature>
<reference evidence="7 8" key="1">
    <citation type="submission" date="2024-02" db="EMBL/GenBank/DDBJ databases">
        <title>De novo assembly and annotation of 12 fungi associated with fruit tree decline syndrome in Ontario, Canada.</title>
        <authorList>
            <person name="Sulman M."/>
            <person name="Ellouze W."/>
            <person name="Ilyukhin E."/>
        </authorList>
    </citation>
    <scope>NUCLEOTIDE SEQUENCE [LARGE SCALE GENOMIC DNA]</scope>
    <source>
        <strain evidence="7 8">M1-105</strain>
    </source>
</reference>
<feature type="transmembrane region" description="Helical" evidence="6">
    <location>
        <begin position="155"/>
        <end position="174"/>
    </location>
</feature>
<feature type="transmembrane region" description="Helical" evidence="6">
    <location>
        <begin position="100"/>
        <end position="117"/>
    </location>
</feature>
<comment type="caution">
    <text evidence="7">The sequence shown here is derived from an EMBL/GenBank/DDBJ whole genome shotgun (WGS) entry which is preliminary data.</text>
</comment>
<comment type="subcellular location">
    <subcellularLocation>
        <location evidence="1">Membrane</location>
        <topology evidence="1">Multi-pass membrane protein</topology>
    </subcellularLocation>
</comment>
<feature type="compositionally biased region" description="Polar residues" evidence="5">
    <location>
        <begin position="362"/>
        <end position="377"/>
    </location>
</feature>
<dbReference type="PANTHER" id="PTHR23423">
    <property type="entry name" value="ORGANIC SOLUTE TRANSPORTER-RELATED"/>
    <property type="match status" value="1"/>
</dbReference>
<dbReference type="InterPro" id="IPR005178">
    <property type="entry name" value="Ostalpha/TMEM184C"/>
</dbReference>
<feature type="transmembrane region" description="Helical" evidence="6">
    <location>
        <begin position="67"/>
        <end position="88"/>
    </location>
</feature>
<dbReference type="Pfam" id="PF03619">
    <property type="entry name" value="Solute_trans_a"/>
    <property type="match status" value="1"/>
</dbReference>
<dbReference type="SMART" id="SM01417">
    <property type="entry name" value="Solute_trans_a"/>
    <property type="match status" value="1"/>
</dbReference>
<gene>
    <name evidence="7" type="ORF">SLS56_006799</name>
</gene>
<evidence type="ECO:0000256" key="5">
    <source>
        <dbReference type="SAM" id="MobiDB-lite"/>
    </source>
</evidence>
<sequence length="398" mass="44385">MLGGLRNKTCPAPVSSVEAEPLSIGITLHNLLVYIAIPCVVLTAVISLFLIFKHLHRYTRPSEQRQIVRMVFTPVMFGVFALLALNFYDAHEYLMPLPDLYEAYALACLFVLFVHYTRDPTLQDAWGPKRTNTRNEFDGVAPNLKKTWIMVFQYPIVKTILTIAQLASTATGTYCVASNSVHFGHIWIVVIGSASLVVCFMTILRFYKENKALMTIHKPMLKLLSFKLVVFVIFVESLIFNFIPTPTGLSSNGTVSPRDIKYGIPSFLVCFEMIFFSLLFHFTFRSRMYHPSQRGGSSSMTVLAAAWDAANPSDLIRDIAEMFSSDKPSRYEPARGSSPMLDQRSPSAHPLVQPTGPPRTMSPLNMPSTYGSPTGQPENPAGYGQHLGVDTSYSPHRG</sequence>
<proteinExistence type="predicted"/>
<feature type="transmembrane region" description="Helical" evidence="6">
    <location>
        <begin position="263"/>
        <end position="284"/>
    </location>
</feature>
<dbReference type="EMBL" id="JAJVDC020000081">
    <property type="protein sequence ID" value="KAL1626488.1"/>
    <property type="molecule type" value="Genomic_DNA"/>
</dbReference>
<accession>A0ABR3SPU5</accession>
<evidence type="ECO:0000256" key="6">
    <source>
        <dbReference type="SAM" id="Phobius"/>
    </source>
</evidence>
<evidence type="ECO:0000256" key="2">
    <source>
        <dbReference type="ARBA" id="ARBA00022692"/>
    </source>
</evidence>
<dbReference type="Proteomes" id="UP001521116">
    <property type="component" value="Unassembled WGS sequence"/>
</dbReference>
<evidence type="ECO:0008006" key="9">
    <source>
        <dbReference type="Google" id="ProtNLM"/>
    </source>
</evidence>
<evidence type="ECO:0000256" key="1">
    <source>
        <dbReference type="ARBA" id="ARBA00004141"/>
    </source>
</evidence>
<organism evidence="7 8">
    <name type="scientific">Neofusicoccum ribis</name>
    <dbReference type="NCBI Taxonomy" id="45134"/>
    <lineage>
        <taxon>Eukaryota</taxon>
        <taxon>Fungi</taxon>
        <taxon>Dikarya</taxon>
        <taxon>Ascomycota</taxon>
        <taxon>Pezizomycotina</taxon>
        <taxon>Dothideomycetes</taxon>
        <taxon>Dothideomycetes incertae sedis</taxon>
        <taxon>Botryosphaeriales</taxon>
        <taxon>Botryosphaeriaceae</taxon>
        <taxon>Neofusicoccum</taxon>
    </lineage>
</organism>
<feature type="transmembrane region" description="Helical" evidence="6">
    <location>
        <begin position="31"/>
        <end position="55"/>
    </location>
</feature>